<protein>
    <submittedName>
        <fullName evidence="5">TetR/AcrR family transcriptional regulator</fullName>
    </submittedName>
</protein>
<dbReference type="PANTHER" id="PTHR30055:SF148">
    <property type="entry name" value="TETR-FAMILY TRANSCRIPTIONAL REGULATOR"/>
    <property type="match status" value="1"/>
</dbReference>
<dbReference type="Proteomes" id="UP001500620">
    <property type="component" value="Unassembled WGS sequence"/>
</dbReference>
<keyword evidence="2" id="KW-0238">DNA-binding</keyword>
<proteinExistence type="predicted"/>
<evidence type="ECO:0000256" key="3">
    <source>
        <dbReference type="ARBA" id="ARBA00023163"/>
    </source>
</evidence>
<comment type="caution">
    <text evidence="5">The sequence shown here is derived from an EMBL/GenBank/DDBJ whole genome shotgun (WGS) entry which is preliminary data.</text>
</comment>
<organism evidence="5 6">
    <name type="scientific">Dactylosporangium darangshiense</name>
    <dbReference type="NCBI Taxonomy" id="579108"/>
    <lineage>
        <taxon>Bacteria</taxon>
        <taxon>Bacillati</taxon>
        <taxon>Actinomycetota</taxon>
        <taxon>Actinomycetes</taxon>
        <taxon>Micromonosporales</taxon>
        <taxon>Micromonosporaceae</taxon>
        <taxon>Dactylosporangium</taxon>
    </lineage>
</organism>
<dbReference type="Gene3D" id="1.10.10.60">
    <property type="entry name" value="Homeodomain-like"/>
    <property type="match status" value="1"/>
</dbReference>
<keyword evidence="3" id="KW-0804">Transcription</keyword>
<dbReference type="EMBL" id="BAABAT010000006">
    <property type="protein sequence ID" value="GAA4248390.1"/>
    <property type="molecule type" value="Genomic_DNA"/>
</dbReference>
<evidence type="ECO:0000256" key="1">
    <source>
        <dbReference type="ARBA" id="ARBA00023015"/>
    </source>
</evidence>
<evidence type="ECO:0000256" key="2">
    <source>
        <dbReference type="ARBA" id="ARBA00023125"/>
    </source>
</evidence>
<dbReference type="InterPro" id="IPR036271">
    <property type="entry name" value="Tet_transcr_reg_TetR-rel_C_sf"/>
</dbReference>
<dbReference type="PANTHER" id="PTHR30055">
    <property type="entry name" value="HTH-TYPE TRANSCRIPTIONAL REGULATOR RUTR"/>
    <property type="match status" value="1"/>
</dbReference>
<dbReference type="InterPro" id="IPR050109">
    <property type="entry name" value="HTH-type_TetR-like_transc_reg"/>
</dbReference>
<feature type="domain" description="Tetracyclin repressor-like C-terminal" evidence="4">
    <location>
        <begin position="41"/>
        <end position="145"/>
    </location>
</feature>
<reference evidence="6" key="1">
    <citation type="journal article" date="2019" name="Int. J. Syst. Evol. Microbiol.">
        <title>The Global Catalogue of Microorganisms (GCM) 10K type strain sequencing project: providing services to taxonomists for standard genome sequencing and annotation.</title>
        <authorList>
            <consortium name="The Broad Institute Genomics Platform"/>
            <consortium name="The Broad Institute Genome Sequencing Center for Infectious Disease"/>
            <person name="Wu L."/>
            <person name="Ma J."/>
        </authorList>
    </citation>
    <scope>NUCLEOTIDE SEQUENCE [LARGE SCALE GENOMIC DNA]</scope>
    <source>
        <strain evidence="6">JCM 17441</strain>
    </source>
</reference>
<name>A0ABP8D6X6_9ACTN</name>
<sequence length="153" mass="17052">MEGVAARANTGKQVLYRRWPSRAHLVLAAVRHRWSSIVDDLPDTGSLREDVLSLMRRMADRFERMSPDLVHGLLAEAGQAAPEIRERMGGAMDTLLTRAAERGEADPSRITPRVATVAIDLLRHELFIVGARPTDETMATIVDEVFLPLVRKT</sequence>
<dbReference type="InterPro" id="IPR011075">
    <property type="entry name" value="TetR_C"/>
</dbReference>
<dbReference type="Gene3D" id="1.10.357.10">
    <property type="entry name" value="Tetracycline Repressor, domain 2"/>
    <property type="match status" value="1"/>
</dbReference>
<evidence type="ECO:0000313" key="6">
    <source>
        <dbReference type="Proteomes" id="UP001500620"/>
    </source>
</evidence>
<gene>
    <name evidence="5" type="ORF">GCM10022255_028220</name>
</gene>
<dbReference type="SUPFAM" id="SSF46689">
    <property type="entry name" value="Homeodomain-like"/>
    <property type="match status" value="1"/>
</dbReference>
<evidence type="ECO:0000259" key="4">
    <source>
        <dbReference type="Pfam" id="PF16859"/>
    </source>
</evidence>
<keyword evidence="6" id="KW-1185">Reference proteome</keyword>
<accession>A0ABP8D6X6</accession>
<evidence type="ECO:0000313" key="5">
    <source>
        <dbReference type="EMBL" id="GAA4248390.1"/>
    </source>
</evidence>
<dbReference type="Pfam" id="PF16859">
    <property type="entry name" value="TetR_C_11"/>
    <property type="match status" value="1"/>
</dbReference>
<dbReference type="SUPFAM" id="SSF48498">
    <property type="entry name" value="Tetracyclin repressor-like, C-terminal domain"/>
    <property type="match status" value="1"/>
</dbReference>
<keyword evidence="1" id="KW-0805">Transcription regulation</keyword>
<dbReference type="InterPro" id="IPR009057">
    <property type="entry name" value="Homeodomain-like_sf"/>
</dbReference>